<evidence type="ECO:0000259" key="12">
    <source>
        <dbReference type="PROSITE" id="PS51166"/>
    </source>
</evidence>
<keyword evidence="7 9" id="KW-0326">Glycosidase</keyword>
<evidence type="ECO:0000256" key="4">
    <source>
        <dbReference type="ARBA" id="ARBA00022801"/>
    </source>
</evidence>
<comment type="catalytic activity">
    <reaction evidence="1 9">
        <text>Hydrolysis of terminal (1-&gt;4)-linked alpha-D-glucose residues successively from non-reducing ends of the chains with release of beta-D-glucose.</text>
        <dbReference type="EC" id="3.2.1.3"/>
    </reaction>
</comment>
<accession>A0ABR3JYT8</accession>
<name>A0ABR3JYT8_9AGAR</name>
<feature type="domain" description="CBM20" evidence="12">
    <location>
        <begin position="526"/>
        <end position="625"/>
    </location>
</feature>
<dbReference type="InterPro" id="IPR012341">
    <property type="entry name" value="6hp_glycosidase-like_sf"/>
</dbReference>
<keyword evidence="14" id="KW-1185">Reference proteome</keyword>
<dbReference type="Pfam" id="PF00723">
    <property type="entry name" value="Glyco_hydro_15"/>
    <property type="match status" value="1"/>
</dbReference>
<evidence type="ECO:0000256" key="6">
    <source>
        <dbReference type="ARBA" id="ARBA00023277"/>
    </source>
</evidence>
<sequence>MPSSQHLLPILLVPLIAILTYQATSQSRSGFSPLLNLHNDVLSFFPLVLLRLGAPVSLLPSLGISTTSIVEAYIKRETPIAKAGVLANIGSNGSKCRGAKPGIIIASPSTEDPDYLYTWTRDAALVTRMLVDEYGSGADTSLKSILDDFVSSQHSLQQVSNPSGPALTGGLGEPKFHINHSAFTEPWGRPQHDGPALRASTLITFTKILLKNKDAAQSFVTDKIWPIIQLDLDYVVVYWNRTGFDLWEEVTSSSFFTTAVQHRALREGASFARSIGQIKAAAIYSTQADNALCFLQSYWNREENYITSNTGGGRSGKDANSALASIHTFDVSAGCDAVTFQPCSDKALASLIVYVDVFRDIYAINRGIPVTKAIATGRYPEDVYQGGHPWYLTTAAVAEQLYDALTVWDLQQRIEITNTSLAFFRRFLDTAEPKTYTSLTDEYTILTKEVKEYADGFLAVNARYTPLDGSLAEQYHRDNGKPLSALDLTWSYAASLTAFTAREKKILPSNWEWGAKGLKVPSVCKSNTGPTVPVTFNVDAKTVYGENIYITGSNEALGNWFPERAVKLSAAKYPIWTATLKIHSSISFEFKYIRKTAEGKIVWEEGPNRSLTTPSSGHPETHDTW</sequence>
<feature type="region of interest" description="Disordered" evidence="10">
    <location>
        <begin position="605"/>
        <end position="625"/>
    </location>
</feature>
<dbReference type="InterPro" id="IPR000165">
    <property type="entry name" value="Glucoamylase"/>
</dbReference>
<keyword evidence="8 9" id="KW-0624">Polysaccharide degradation</keyword>
<dbReference type="InterPro" id="IPR013784">
    <property type="entry name" value="Carb-bd-like_fold"/>
</dbReference>
<dbReference type="Gene3D" id="2.60.40.10">
    <property type="entry name" value="Immunoglobulins"/>
    <property type="match status" value="1"/>
</dbReference>
<gene>
    <name evidence="13" type="ORF">HGRIS_005793</name>
</gene>
<dbReference type="InterPro" id="IPR002044">
    <property type="entry name" value="CBM20"/>
</dbReference>
<dbReference type="Gene3D" id="1.50.10.10">
    <property type="match status" value="1"/>
</dbReference>
<keyword evidence="5" id="KW-0325">Glycoprotein</keyword>
<proteinExistence type="inferred from homology"/>
<dbReference type="SUPFAM" id="SSF49452">
    <property type="entry name" value="Starch-binding domain-like"/>
    <property type="match status" value="1"/>
</dbReference>
<comment type="similarity">
    <text evidence="2 9">Belongs to the glycosyl hydrolase 15 family.</text>
</comment>
<evidence type="ECO:0000256" key="10">
    <source>
        <dbReference type="SAM" id="MobiDB-lite"/>
    </source>
</evidence>
<reference evidence="14" key="1">
    <citation type="submission" date="2024-06" db="EMBL/GenBank/DDBJ databases">
        <title>Multi-omics analyses provide insights into the biosynthesis of the anticancer antibiotic pleurotin in Hohenbuehelia grisea.</title>
        <authorList>
            <person name="Weaver J.A."/>
            <person name="Alberti F."/>
        </authorList>
    </citation>
    <scope>NUCLEOTIDE SEQUENCE [LARGE SCALE GENOMIC DNA]</scope>
    <source>
        <strain evidence="14">T-177</strain>
    </source>
</reference>
<comment type="caution">
    <text evidence="13">The sequence shown here is derived from an EMBL/GenBank/DDBJ whole genome shotgun (WGS) entry which is preliminary data.</text>
</comment>
<organism evidence="13 14">
    <name type="scientific">Hohenbuehelia grisea</name>
    <dbReference type="NCBI Taxonomy" id="104357"/>
    <lineage>
        <taxon>Eukaryota</taxon>
        <taxon>Fungi</taxon>
        <taxon>Dikarya</taxon>
        <taxon>Basidiomycota</taxon>
        <taxon>Agaricomycotina</taxon>
        <taxon>Agaricomycetes</taxon>
        <taxon>Agaricomycetidae</taxon>
        <taxon>Agaricales</taxon>
        <taxon>Pleurotineae</taxon>
        <taxon>Pleurotaceae</taxon>
        <taxon>Hohenbuehelia</taxon>
    </lineage>
</organism>
<dbReference type="InterPro" id="IPR013783">
    <property type="entry name" value="Ig-like_fold"/>
</dbReference>
<dbReference type="PANTHER" id="PTHR31616">
    <property type="entry name" value="TREHALASE"/>
    <property type="match status" value="1"/>
</dbReference>
<dbReference type="SUPFAM" id="SSF48208">
    <property type="entry name" value="Six-hairpin glycosidases"/>
    <property type="match status" value="1"/>
</dbReference>
<evidence type="ECO:0000256" key="9">
    <source>
        <dbReference type="PIRNR" id="PIRNR001031"/>
    </source>
</evidence>
<protein>
    <recommendedName>
        <fullName evidence="9">Glucoamylase</fullName>
        <ecNumber evidence="9">3.2.1.3</ecNumber>
    </recommendedName>
    <alternativeName>
        <fullName evidence="9">1,4-alpha-D-glucan glucohydrolase</fullName>
    </alternativeName>
    <alternativeName>
        <fullName evidence="9">Glucan 1,4-alpha-glucosidase</fullName>
    </alternativeName>
</protein>
<evidence type="ECO:0000256" key="5">
    <source>
        <dbReference type="ARBA" id="ARBA00023180"/>
    </source>
</evidence>
<dbReference type="Proteomes" id="UP001556367">
    <property type="component" value="Unassembled WGS sequence"/>
</dbReference>
<dbReference type="PROSITE" id="PS51166">
    <property type="entry name" value="CBM20"/>
    <property type="match status" value="1"/>
</dbReference>
<dbReference type="InterPro" id="IPR011613">
    <property type="entry name" value="GH15-like"/>
</dbReference>
<dbReference type="PROSITE" id="PS00820">
    <property type="entry name" value="GLUCOAMYLASE"/>
    <property type="match status" value="1"/>
</dbReference>
<feature type="compositionally biased region" description="Polar residues" evidence="10">
    <location>
        <begin position="609"/>
        <end position="618"/>
    </location>
</feature>
<dbReference type="InterPro" id="IPR008291">
    <property type="entry name" value="Glucoamylase_SBD"/>
</dbReference>
<dbReference type="InterPro" id="IPR008928">
    <property type="entry name" value="6-hairpin_glycosidase_sf"/>
</dbReference>
<evidence type="ECO:0000256" key="3">
    <source>
        <dbReference type="ARBA" id="ARBA00022729"/>
    </source>
</evidence>
<dbReference type="InterPro" id="IPR046966">
    <property type="entry name" value="Glucoamylase_active_site"/>
</dbReference>
<evidence type="ECO:0000256" key="7">
    <source>
        <dbReference type="ARBA" id="ARBA00023295"/>
    </source>
</evidence>
<dbReference type="PIRSF" id="PIRSF001031">
    <property type="entry name" value="Glu-a-glcsd_SBD"/>
    <property type="match status" value="1"/>
</dbReference>
<dbReference type="SMART" id="SM01065">
    <property type="entry name" value="CBM_2"/>
    <property type="match status" value="1"/>
</dbReference>
<dbReference type="EMBL" id="JASNQZ010000001">
    <property type="protein sequence ID" value="KAL0960772.1"/>
    <property type="molecule type" value="Genomic_DNA"/>
</dbReference>
<evidence type="ECO:0000256" key="8">
    <source>
        <dbReference type="ARBA" id="ARBA00023326"/>
    </source>
</evidence>
<dbReference type="Pfam" id="PF00686">
    <property type="entry name" value="CBM_20"/>
    <property type="match status" value="1"/>
</dbReference>
<evidence type="ECO:0000313" key="13">
    <source>
        <dbReference type="EMBL" id="KAL0960772.1"/>
    </source>
</evidence>
<evidence type="ECO:0000313" key="14">
    <source>
        <dbReference type="Proteomes" id="UP001556367"/>
    </source>
</evidence>
<dbReference type="EC" id="3.2.1.3" evidence="9"/>
<evidence type="ECO:0000256" key="2">
    <source>
        <dbReference type="ARBA" id="ARBA00006188"/>
    </source>
</evidence>
<dbReference type="PANTHER" id="PTHR31616:SF12">
    <property type="entry name" value="GLUCOAMYLASE"/>
    <property type="match status" value="1"/>
</dbReference>
<evidence type="ECO:0000256" key="1">
    <source>
        <dbReference type="ARBA" id="ARBA00001863"/>
    </source>
</evidence>
<feature type="chain" id="PRO_5046342479" description="Glucoamylase" evidence="11">
    <location>
        <begin position="26"/>
        <end position="625"/>
    </location>
</feature>
<keyword evidence="4 9" id="KW-0378">Hydrolase</keyword>
<keyword evidence="3 11" id="KW-0732">Signal</keyword>
<evidence type="ECO:0000256" key="11">
    <source>
        <dbReference type="SAM" id="SignalP"/>
    </source>
</evidence>
<feature type="signal peptide" evidence="11">
    <location>
        <begin position="1"/>
        <end position="25"/>
    </location>
</feature>
<dbReference type="PRINTS" id="PR00736">
    <property type="entry name" value="GLHYDRLASE15"/>
</dbReference>
<keyword evidence="6 9" id="KW-0119">Carbohydrate metabolism</keyword>